<sequence>MERQEQCSAASHKGAITVKRYERFLFYSVGWFTPTWWVLLLAGILARLLYLVFCIAISKVFK</sequence>
<reference evidence="2 3" key="1">
    <citation type="journal article" date="2015" name="Stand. Genomic Sci.">
        <title>Genomic Encyclopedia of Bacterial and Archaeal Type Strains, Phase III: the genomes of soil and plant-associated and newly described type strains.</title>
        <authorList>
            <person name="Whitman W.B."/>
            <person name="Woyke T."/>
            <person name="Klenk H.P."/>
            <person name="Zhou Y."/>
            <person name="Lilburn T.G."/>
            <person name="Beck B.J."/>
            <person name="De Vos P."/>
            <person name="Vandamme P."/>
            <person name="Eisen J.A."/>
            <person name="Garrity G."/>
            <person name="Hugenholtz P."/>
            <person name="Kyrpides N.C."/>
        </authorList>
    </citation>
    <scope>NUCLEOTIDE SEQUENCE [LARGE SCALE GENOMIC DNA]</scope>
    <source>
        <strain evidence="2 3">CGMCC 1.6858</strain>
    </source>
</reference>
<gene>
    <name evidence="2" type="ORF">IQ22_04550</name>
</gene>
<keyword evidence="3" id="KW-1185">Reference proteome</keyword>
<evidence type="ECO:0000256" key="1">
    <source>
        <dbReference type="SAM" id="Phobius"/>
    </source>
</evidence>
<evidence type="ECO:0000313" key="3">
    <source>
        <dbReference type="Proteomes" id="UP000316905"/>
    </source>
</evidence>
<organism evidence="2 3">
    <name type="scientific">Pseudomonas duriflava</name>
    <dbReference type="NCBI Taxonomy" id="459528"/>
    <lineage>
        <taxon>Bacteria</taxon>
        <taxon>Pseudomonadati</taxon>
        <taxon>Pseudomonadota</taxon>
        <taxon>Gammaproteobacteria</taxon>
        <taxon>Pseudomonadales</taxon>
        <taxon>Pseudomonadaceae</taxon>
        <taxon>Pseudomonas</taxon>
    </lineage>
</organism>
<comment type="caution">
    <text evidence="2">The sequence shown here is derived from an EMBL/GenBank/DDBJ whole genome shotgun (WGS) entry which is preliminary data.</text>
</comment>
<keyword evidence="1" id="KW-0812">Transmembrane</keyword>
<feature type="transmembrane region" description="Helical" evidence="1">
    <location>
        <begin position="36"/>
        <end position="57"/>
    </location>
</feature>
<keyword evidence="1" id="KW-0472">Membrane</keyword>
<keyword evidence="1" id="KW-1133">Transmembrane helix</keyword>
<protein>
    <submittedName>
        <fullName evidence="2">Uncharacterized protein</fullName>
    </submittedName>
</protein>
<evidence type="ECO:0000313" key="2">
    <source>
        <dbReference type="EMBL" id="TWI46175.1"/>
    </source>
</evidence>
<dbReference type="Proteomes" id="UP000316905">
    <property type="component" value="Unassembled WGS sequence"/>
</dbReference>
<accession>A0A562PNZ4</accession>
<dbReference type="EMBL" id="VLKY01000033">
    <property type="protein sequence ID" value="TWI46175.1"/>
    <property type="molecule type" value="Genomic_DNA"/>
</dbReference>
<name>A0A562PNZ4_9PSED</name>
<dbReference type="AlphaFoldDB" id="A0A562PNZ4"/>
<proteinExistence type="predicted"/>